<protein>
    <recommendedName>
        <fullName evidence="3">Secreted protein</fullName>
    </recommendedName>
</protein>
<keyword evidence="2" id="KW-1185">Reference proteome</keyword>
<organism evidence="1 2">
    <name type="scientific">Macrosiphum euphorbiae</name>
    <name type="common">potato aphid</name>
    <dbReference type="NCBI Taxonomy" id="13131"/>
    <lineage>
        <taxon>Eukaryota</taxon>
        <taxon>Metazoa</taxon>
        <taxon>Ecdysozoa</taxon>
        <taxon>Arthropoda</taxon>
        <taxon>Hexapoda</taxon>
        <taxon>Insecta</taxon>
        <taxon>Pterygota</taxon>
        <taxon>Neoptera</taxon>
        <taxon>Paraneoptera</taxon>
        <taxon>Hemiptera</taxon>
        <taxon>Sternorrhyncha</taxon>
        <taxon>Aphidomorpha</taxon>
        <taxon>Aphidoidea</taxon>
        <taxon>Aphididae</taxon>
        <taxon>Macrosiphini</taxon>
        <taxon>Macrosiphum</taxon>
    </lineage>
</organism>
<sequence>MQCATLAGICLREMRRRTRIVTACVMLADLTTLSTDDNSDHSSAQTQYMGYCSRVRQTAQHPNTCRVDNRTPSSSSDL</sequence>
<proteinExistence type="predicted"/>
<gene>
    <name evidence="1" type="ORF">MEUPH1_LOCUS7877</name>
</gene>
<evidence type="ECO:0000313" key="2">
    <source>
        <dbReference type="Proteomes" id="UP001160148"/>
    </source>
</evidence>
<comment type="caution">
    <text evidence="1">The sequence shown here is derived from an EMBL/GenBank/DDBJ whole genome shotgun (WGS) entry which is preliminary data.</text>
</comment>
<name>A0AAV0W6X3_9HEMI</name>
<dbReference type="AlphaFoldDB" id="A0AAV0W6X3"/>
<dbReference type="Proteomes" id="UP001160148">
    <property type="component" value="Unassembled WGS sequence"/>
</dbReference>
<accession>A0AAV0W6X3</accession>
<reference evidence="1 2" key="1">
    <citation type="submission" date="2023-01" db="EMBL/GenBank/DDBJ databases">
        <authorList>
            <person name="Whitehead M."/>
        </authorList>
    </citation>
    <scope>NUCLEOTIDE SEQUENCE [LARGE SCALE GENOMIC DNA]</scope>
</reference>
<evidence type="ECO:0000313" key="1">
    <source>
        <dbReference type="EMBL" id="CAI6351543.1"/>
    </source>
</evidence>
<evidence type="ECO:0008006" key="3">
    <source>
        <dbReference type="Google" id="ProtNLM"/>
    </source>
</evidence>
<dbReference type="EMBL" id="CARXXK010000001">
    <property type="protein sequence ID" value="CAI6351543.1"/>
    <property type="molecule type" value="Genomic_DNA"/>
</dbReference>